<evidence type="ECO:0000313" key="1">
    <source>
        <dbReference type="EMBL" id="GHF56217.1"/>
    </source>
</evidence>
<reference evidence="2" key="1">
    <citation type="journal article" date="2019" name="Int. J. Syst. Evol. Microbiol.">
        <title>The Global Catalogue of Microorganisms (GCM) 10K type strain sequencing project: providing services to taxonomists for standard genome sequencing and annotation.</title>
        <authorList>
            <consortium name="The Broad Institute Genomics Platform"/>
            <consortium name="The Broad Institute Genome Sequencing Center for Infectious Disease"/>
            <person name="Wu L."/>
            <person name="Ma J."/>
        </authorList>
    </citation>
    <scope>NUCLEOTIDE SEQUENCE [LARGE SCALE GENOMIC DNA]</scope>
    <source>
        <strain evidence="2">CGMCC 1.18437</strain>
    </source>
</reference>
<gene>
    <name evidence="1" type="ORF">GCM10017781_35660</name>
</gene>
<dbReference type="Proteomes" id="UP000619376">
    <property type="component" value="Unassembled WGS sequence"/>
</dbReference>
<evidence type="ECO:0000313" key="2">
    <source>
        <dbReference type="Proteomes" id="UP000619376"/>
    </source>
</evidence>
<keyword evidence="2" id="KW-1185">Reference proteome</keyword>
<comment type="caution">
    <text evidence="1">The sequence shown here is derived from an EMBL/GenBank/DDBJ whole genome shotgun (WGS) entry which is preliminary data.</text>
</comment>
<protein>
    <submittedName>
        <fullName evidence="1">Uncharacterized protein</fullName>
    </submittedName>
</protein>
<name>A0ABQ3JUZ3_9DEIO</name>
<organism evidence="1 2">
    <name type="scientific">Deinococcus metalli</name>
    <dbReference type="NCBI Taxonomy" id="1141878"/>
    <lineage>
        <taxon>Bacteria</taxon>
        <taxon>Thermotogati</taxon>
        <taxon>Deinococcota</taxon>
        <taxon>Deinococci</taxon>
        <taxon>Deinococcales</taxon>
        <taxon>Deinococcaceae</taxon>
        <taxon>Deinococcus</taxon>
    </lineage>
</organism>
<dbReference type="EMBL" id="BNAJ01000011">
    <property type="protein sequence ID" value="GHF56217.1"/>
    <property type="molecule type" value="Genomic_DNA"/>
</dbReference>
<accession>A0ABQ3JUZ3</accession>
<proteinExistence type="predicted"/>
<sequence length="47" mass="4750">MKPPIATGRASALPISASPAVTAHPATLRLKVTRASVQAVPDAIMNA</sequence>